<protein>
    <submittedName>
        <fullName evidence="1">Uncharacterized protein</fullName>
    </submittedName>
</protein>
<reference evidence="1 2" key="1">
    <citation type="submission" date="2016-10" db="EMBL/GenBank/DDBJ databases">
        <authorList>
            <person name="de Groot N.N."/>
        </authorList>
    </citation>
    <scope>NUCLEOTIDE SEQUENCE [LARGE SCALE GENOMIC DNA]</scope>
    <source>
        <strain evidence="1 2">DSM 3756</strain>
    </source>
</reference>
<gene>
    <name evidence="1" type="ORF">SAMN05443574_1357</name>
</gene>
<name>A0A1H3B2Q7_HALVA</name>
<dbReference type="RefSeq" id="WP_004517580.1">
    <property type="nucleotide sequence ID" value="NZ_FNOF01000035.1"/>
</dbReference>
<accession>A0A1H3B2Q7</accession>
<dbReference type="STRING" id="28442.SAMN05443574_1357"/>
<dbReference type="EMBL" id="FNOF01000035">
    <property type="protein sequence ID" value="SDX35339.1"/>
    <property type="molecule type" value="Genomic_DNA"/>
</dbReference>
<proteinExistence type="predicted"/>
<dbReference type="Proteomes" id="UP000182573">
    <property type="component" value="Unassembled WGS sequence"/>
</dbReference>
<organism evidence="1 2">
    <name type="scientific">Haloarcula vallismortis</name>
    <name type="common">Halobacterium vallismortis</name>
    <dbReference type="NCBI Taxonomy" id="28442"/>
    <lineage>
        <taxon>Archaea</taxon>
        <taxon>Methanobacteriati</taxon>
        <taxon>Methanobacteriota</taxon>
        <taxon>Stenosarchaea group</taxon>
        <taxon>Halobacteria</taxon>
        <taxon>Halobacteriales</taxon>
        <taxon>Haloarculaceae</taxon>
        <taxon>Haloarcula</taxon>
    </lineage>
</organism>
<sequence>MNGNCLACGSPTKSHHVATAGGSELYCCHSCWTRRADDDVQEALAEYNVLTGEVLDELREEFRTLAPVDLEASSLPALPIGEDLEVRRGTGGDVFELAGAEQVEKGIDFDGPFAGVVPEVALPRDPADAVYAAFGFTTAGGPREAAYLAWLCIGDDVDALADAIARLGEAMRGSPDV</sequence>
<evidence type="ECO:0000313" key="2">
    <source>
        <dbReference type="Proteomes" id="UP000182573"/>
    </source>
</evidence>
<dbReference type="AlphaFoldDB" id="A0A1H3B2Q7"/>
<evidence type="ECO:0000313" key="1">
    <source>
        <dbReference type="EMBL" id="SDX35339.1"/>
    </source>
</evidence>